<evidence type="ECO:0000313" key="4">
    <source>
        <dbReference type="EnsemblPlants" id="LPERR10G08530.1"/>
    </source>
</evidence>
<protein>
    <recommendedName>
        <fullName evidence="3">DUF4220 domain-containing protein</fullName>
    </recommendedName>
</protein>
<feature type="region of interest" description="Disordered" evidence="1">
    <location>
        <begin position="311"/>
        <end position="337"/>
    </location>
</feature>
<dbReference type="InterPro" id="IPR007658">
    <property type="entry name" value="DUF594"/>
</dbReference>
<keyword evidence="2" id="KW-1133">Transmembrane helix</keyword>
<keyword evidence="2" id="KW-0812">Transmembrane</keyword>
<dbReference type="Proteomes" id="UP000032180">
    <property type="component" value="Chromosome 10"/>
</dbReference>
<feature type="region of interest" description="Disordered" evidence="1">
    <location>
        <begin position="684"/>
        <end position="742"/>
    </location>
</feature>
<dbReference type="AlphaFoldDB" id="A0A0D9XK68"/>
<dbReference type="Pfam" id="PF04578">
    <property type="entry name" value="DUF594"/>
    <property type="match status" value="1"/>
</dbReference>
<dbReference type="HOGENOM" id="CLU_008762_2_0_1"/>
<reference evidence="4 5" key="1">
    <citation type="submission" date="2012-08" db="EMBL/GenBank/DDBJ databases">
        <title>Oryza genome evolution.</title>
        <authorList>
            <person name="Wing R.A."/>
        </authorList>
    </citation>
    <scope>NUCLEOTIDE SEQUENCE</scope>
</reference>
<proteinExistence type="predicted"/>
<dbReference type="Pfam" id="PF13968">
    <property type="entry name" value="DUF4220"/>
    <property type="match status" value="1"/>
</dbReference>
<feature type="domain" description="DUF4220" evidence="3">
    <location>
        <begin position="59"/>
        <end position="488"/>
    </location>
</feature>
<evidence type="ECO:0000259" key="3">
    <source>
        <dbReference type="Pfam" id="PF13968"/>
    </source>
</evidence>
<reference evidence="4" key="3">
    <citation type="submission" date="2015-04" db="UniProtKB">
        <authorList>
            <consortium name="EnsemblPlants"/>
        </authorList>
    </citation>
    <scope>IDENTIFICATION</scope>
</reference>
<accession>A0A0D9XK68</accession>
<dbReference type="STRING" id="77586.A0A0D9XK68"/>
<name>A0A0D9XK68_9ORYZ</name>
<sequence length="843" mass="94597">MARPKVISVFVNNLHLSAASVQFLAGLTTLLMLFRFVLDFVRHQSISGNMRNLILVLDAATYSLLHYSLGVMQRPSVKNSYYQVWAVLLVTLRYSVKHGRPAGVALRQTPLVDLMSSFWAANILRSHAPALLKIPVWLLWSINSARIIHGFVSSEHATASNKENMRLVTEYMRPPNSKTRPAAAAAVDPVTMAGYQYLVLGEAKQKKKVQPPDYSLELKRTKEEELITVEKIWEWSTSSDNDQMTSGSAHRRRVAELLNQCEGKVKDLCISFALYKLLRRRFFNLPLHESKLPETKKFIFQGILAPPVTVPAPPSNPSGGCCSRARGDQDDGGEDGRPVPKYSRALLIAKMELSFLNDFFFSRHALMFATGFPSMRLILSTLLLGAISYMAYAIHHFSKITQEDELGRVRVHHGVFFTWILLTLLGAKEMIEIASYVLSDWTKVLIVCKYIQRPWWLRGPVMAKLLKLLCRYSLVRRWNGKIGQHNLIFARHRRFTFAVTCLTEDIQESIFGYLSTLENQSDIKPSNKGSYVDRALKLLQESQQKDDLENAITNELKQLQGEEVHRILLWHIATCYCECHLAKKGNRAKRAALTGPFIQESKLESSQYGWTSSCTQHYITAVRLSQYCAHLLKNPPPFVPGNDVIITAVLTEVTRETCEDLKGCSSISQTFQILEAMANDQDFKGSTGKEANKVEQGSMSNEACEDAQGDKEANEDARGSITTDANQDEQGSSTGKEANDAGKGRTLLKMGSVLGQKLIDATDGNDELRWMFLEELWVGFVLHLAEFTKPSKHKIYLSRGGDFMTHLWALLSHAGLLGGSENDTDNGAVPYQEASRGEIVINN</sequence>
<keyword evidence="2" id="KW-0472">Membrane</keyword>
<evidence type="ECO:0000313" key="5">
    <source>
        <dbReference type="Proteomes" id="UP000032180"/>
    </source>
</evidence>
<reference evidence="5" key="2">
    <citation type="submission" date="2013-12" db="EMBL/GenBank/DDBJ databases">
        <authorList>
            <person name="Yu Y."/>
            <person name="Lee S."/>
            <person name="de Baynast K."/>
            <person name="Wissotski M."/>
            <person name="Liu L."/>
            <person name="Talag J."/>
            <person name="Goicoechea J."/>
            <person name="Angelova A."/>
            <person name="Jetty R."/>
            <person name="Kudrna D."/>
            <person name="Golser W."/>
            <person name="Rivera L."/>
            <person name="Zhang J."/>
            <person name="Wing R."/>
        </authorList>
    </citation>
    <scope>NUCLEOTIDE SEQUENCE</scope>
</reference>
<dbReference type="InterPro" id="IPR025315">
    <property type="entry name" value="DUF4220"/>
</dbReference>
<feature type="compositionally biased region" description="Basic and acidic residues" evidence="1">
    <location>
        <begin position="708"/>
        <end position="718"/>
    </location>
</feature>
<dbReference type="eggNOG" id="ENOG502QSWW">
    <property type="taxonomic scope" value="Eukaryota"/>
</dbReference>
<evidence type="ECO:0000256" key="1">
    <source>
        <dbReference type="SAM" id="MobiDB-lite"/>
    </source>
</evidence>
<feature type="compositionally biased region" description="Basic and acidic residues" evidence="1">
    <location>
        <begin position="325"/>
        <end position="337"/>
    </location>
</feature>
<dbReference type="EnsemblPlants" id="LPERR10G08530.1">
    <property type="protein sequence ID" value="LPERR10G08530.1"/>
    <property type="gene ID" value="LPERR10G08530"/>
</dbReference>
<organism evidence="4 5">
    <name type="scientific">Leersia perrieri</name>
    <dbReference type="NCBI Taxonomy" id="77586"/>
    <lineage>
        <taxon>Eukaryota</taxon>
        <taxon>Viridiplantae</taxon>
        <taxon>Streptophyta</taxon>
        <taxon>Embryophyta</taxon>
        <taxon>Tracheophyta</taxon>
        <taxon>Spermatophyta</taxon>
        <taxon>Magnoliopsida</taxon>
        <taxon>Liliopsida</taxon>
        <taxon>Poales</taxon>
        <taxon>Poaceae</taxon>
        <taxon>BOP clade</taxon>
        <taxon>Oryzoideae</taxon>
        <taxon>Oryzeae</taxon>
        <taxon>Oryzinae</taxon>
        <taxon>Leersia</taxon>
    </lineage>
</organism>
<dbReference type="PANTHER" id="PTHR31325">
    <property type="entry name" value="OS01G0798800 PROTEIN-RELATED"/>
    <property type="match status" value="1"/>
</dbReference>
<evidence type="ECO:0000256" key="2">
    <source>
        <dbReference type="SAM" id="Phobius"/>
    </source>
</evidence>
<dbReference type="Gramene" id="LPERR10G08530.1">
    <property type="protein sequence ID" value="LPERR10G08530.1"/>
    <property type="gene ID" value="LPERR10G08530"/>
</dbReference>
<feature type="transmembrane region" description="Helical" evidence="2">
    <location>
        <begin position="20"/>
        <end position="38"/>
    </location>
</feature>
<keyword evidence="5" id="KW-1185">Reference proteome</keyword>
<feature type="compositionally biased region" description="Polar residues" evidence="1">
    <location>
        <begin position="720"/>
        <end position="736"/>
    </location>
</feature>